<comment type="caution">
    <text evidence="4">The sequence shown here is derived from an EMBL/GenBank/DDBJ whole genome shotgun (WGS) entry which is preliminary data.</text>
</comment>
<dbReference type="PANTHER" id="PTHR33442">
    <property type="entry name" value="TRANS-3-HYDROXY-L-PROLINE DEHYDRATASE"/>
    <property type="match status" value="1"/>
</dbReference>
<dbReference type="Proteomes" id="UP001465976">
    <property type="component" value="Unassembled WGS sequence"/>
</dbReference>
<name>A0ABR3EPD1_9AGAR</name>
<comment type="catalytic activity">
    <reaction evidence="1">
        <text>trans-3-hydroxy-L-proline = 1-pyrroline-2-carboxylate + H2O</text>
        <dbReference type="Rhea" id="RHEA:10320"/>
        <dbReference type="ChEBI" id="CHEBI:15377"/>
        <dbReference type="ChEBI" id="CHEBI:39785"/>
        <dbReference type="ChEBI" id="CHEBI:57938"/>
        <dbReference type="EC" id="4.2.1.77"/>
    </reaction>
</comment>
<protein>
    <recommendedName>
        <fullName evidence="3">trans-L-3-hydroxyproline dehydratase</fullName>
        <ecNumber evidence="3">4.2.1.77</ecNumber>
    </recommendedName>
</protein>
<organism evidence="4 5">
    <name type="scientific">Marasmius crinis-equi</name>
    <dbReference type="NCBI Taxonomy" id="585013"/>
    <lineage>
        <taxon>Eukaryota</taxon>
        <taxon>Fungi</taxon>
        <taxon>Dikarya</taxon>
        <taxon>Basidiomycota</taxon>
        <taxon>Agaricomycotina</taxon>
        <taxon>Agaricomycetes</taxon>
        <taxon>Agaricomycetidae</taxon>
        <taxon>Agaricales</taxon>
        <taxon>Marasmiineae</taxon>
        <taxon>Marasmiaceae</taxon>
        <taxon>Marasmius</taxon>
    </lineage>
</organism>
<evidence type="ECO:0000256" key="2">
    <source>
        <dbReference type="ARBA" id="ARBA00007529"/>
    </source>
</evidence>
<evidence type="ECO:0000256" key="3">
    <source>
        <dbReference type="ARBA" id="ARBA00013105"/>
    </source>
</evidence>
<evidence type="ECO:0000256" key="1">
    <source>
        <dbReference type="ARBA" id="ARBA00001148"/>
    </source>
</evidence>
<dbReference type="Gene3D" id="3.10.310.10">
    <property type="entry name" value="Diaminopimelate Epimerase, Chain A, domain 1"/>
    <property type="match status" value="2"/>
</dbReference>
<reference evidence="4 5" key="1">
    <citation type="submission" date="2024-02" db="EMBL/GenBank/DDBJ databases">
        <title>A draft genome for the cacao thread blight pathogen Marasmius crinis-equi.</title>
        <authorList>
            <person name="Cohen S.P."/>
            <person name="Baruah I.K."/>
            <person name="Amoako-Attah I."/>
            <person name="Bukari Y."/>
            <person name="Meinhardt L.W."/>
            <person name="Bailey B.A."/>
        </authorList>
    </citation>
    <scope>NUCLEOTIDE SEQUENCE [LARGE SCALE GENOMIC DNA]</scope>
    <source>
        <strain evidence="4 5">GH-76</strain>
    </source>
</reference>
<dbReference type="Pfam" id="PF05544">
    <property type="entry name" value="Pro_racemase"/>
    <property type="match status" value="1"/>
</dbReference>
<proteinExistence type="inferred from homology"/>
<dbReference type="SUPFAM" id="SSF54506">
    <property type="entry name" value="Diaminopimelate epimerase-like"/>
    <property type="match status" value="1"/>
</dbReference>
<dbReference type="PANTHER" id="PTHR33442:SF1">
    <property type="entry name" value="TRANS-3-HYDROXY-L-PROLINE DEHYDRATASE"/>
    <property type="match status" value="1"/>
</dbReference>
<dbReference type="InterPro" id="IPR008794">
    <property type="entry name" value="Pro_racemase_fam"/>
</dbReference>
<sequence length="337" mass="37022">MVDSYERLMFEPRGHDGMYGAILVQETELTRSGEADIGVLFCHNEGYSTMCGHATVALDRFLVDTHDENVFPARKSLPYSSETGMTLLRLHAPCGIVRISVPTTPNGKRANGTRPVRFVSVPSFVSQRSVNVRISGGGWNAIRSSMERDLKGGWSIPVSIAYGGAFYAIVSARELGFTSLSADNLSELEEAARCIVLQVEACNDYTTLVHHPKEKDMDFLYGVIITDRSKEDEDVRRETGLCFFAGSQIDRSPTGSGVCARVALAVEEGRLGMDEWWTYESLWSRKSEGDGFRARAVKCLEDGNVLVELEGRAFYTGASSFVAPEPSDILGRGFSLS</sequence>
<dbReference type="EMBL" id="JBAHYK010002608">
    <property type="protein sequence ID" value="KAL0564740.1"/>
    <property type="molecule type" value="Genomic_DNA"/>
</dbReference>
<dbReference type="EC" id="4.2.1.77" evidence="3"/>
<accession>A0ABR3EPD1</accession>
<keyword evidence="5" id="KW-1185">Reference proteome</keyword>
<gene>
    <name evidence="4" type="ORF">V5O48_017301</name>
</gene>
<evidence type="ECO:0000313" key="5">
    <source>
        <dbReference type="Proteomes" id="UP001465976"/>
    </source>
</evidence>
<comment type="similarity">
    <text evidence="2">Belongs to the proline racemase family.</text>
</comment>
<evidence type="ECO:0000313" key="4">
    <source>
        <dbReference type="EMBL" id="KAL0564740.1"/>
    </source>
</evidence>